<accession>E8UX14</accession>
<dbReference type="Proteomes" id="UP000006844">
    <property type="component" value="Chromosome"/>
</dbReference>
<dbReference type="Pfam" id="PF12704">
    <property type="entry name" value="MacB_PCD"/>
    <property type="match status" value="1"/>
</dbReference>
<feature type="transmembrane region" description="Helical" evidence="6">
    <location>
        <begin position="24"/>
        <end position="45"/>
    </location>
</feature>
<reference evidence="9 10" key="1">
    <citation type="journal article" date="2012" name="Stand. Genomic Sci.">
        <title>Complete genome sequence of Terriglobus saanensis type strain SP1PR4(T), an Acidobacteria from tundra soil.</title>
        <authorList>
            <person name="Rawat S.R."/>
            <person name="Mannisto M.K."/>
            <person name="Starovoytov V."/>
            <person name="Goodwin L."/>
            <person name="Nolan M."/>
            <person name="Hauser L."/>
            <person name="Land M."/>
            <person name="Davenport K.W."/>
            <person name="Woyke T."/>
            <person name="Haggblom M.M."/>
        </authorList>
    </citation>
    <scope>NUCLEOTIDE SEQUENCE</scope>
    <source>
        <strain evidence="10">ATCC BAA-1853 / DSM 23119 / SP1PR4</strain>
    </source>
</reference>
<protein>
    <recommendedName>
        <fullName evidence="11">ABC3 transporter permease protein domain-containing protein</fullName>
    </recommendedName>
</protein>
<feature type="domain" description="ABC3 transporter permease C-terminal" evidence="7">
    <location>
        <begin position="734"/>
        <end position="847"/>
    </location>
</feature>
<dbReference type="KEGG" id="tsa:AciPR4_1070"/>
<keyword evidence="4 6" id="KW-1133">Transmembrane helix</keyword>
<comment type="subcellular location">
    <subcellularLocation>
        <location evidence="1">Cell membrane</location>
        <topology evidence="1">Multi-pass membrane protein</topology>
    </subcellularLocation>
</comment>
<feature type="domain" description="ABC3 transporter permease C-terminal" evidence="7">
    <location>
        <begin position="266"/>
        <end position="383"/>
    </location>
</feature>
<proteinExistence type="predicted"/>
<dbReference type="InterPro" id="IPR025857">
    <property type="entry name" value="MacB_PCD"/>
</dbReference>
<evidence type="ECO:0000313" key="10">
    <source>
        <dbReference type="Proteomes" id="UP000006844"/>
    </source>
</evidence>
<evidence type="ECO:0000313" key="9">
    <source>
        <dbReference type="EMBL" id="ADV81901.1"/>
    </source>
</evidence>
<evidence type="ECO:0000256" key="5">
    <source>
        <dbReference type="ARBA" id="ARBA00023136"/>
    </source>
</evidence>
<feature type="transmembrane region" description="Helical" evidence="6">
    <location>
        <begin position="734"/>
        <end position="754"/>
    </location>
</feature>
<dbReference type="RefSeq" id="WP_013567634.1">
    <property type="nucleotide sequence ID" value="NC_014963.1"/>
</dbReference>
<keyword evidence="10" id="KW-1185">Reference proteome</keyword>
<evidence type="ECO:0008006" key="11">
    <source>
        <dbReference type="Google" id="ProtNLM"/>
    </source>
</evidence>
<keyword evidence="2" id="KW-1003">Cell membrane</keyword>
<feature type="transmembrane region" description="Helical" evidence="6">
    <location>
        <begin position="357"/>
        <end position="378"/>
    </location>
</feature>
<dbReference type="AlphaFoldDB" id="E8UX14"/>
<evidence type="ECO:0000259" key="8">
    <source>
        <dbReference type="Pfam" id="PF12704"/>
    </source>
</evidence>
<gene>
    <name evidence="9" type="ordered locus">AciPR4_1070</name>
</gene>
<feature type="transmembrane region" description="Helical" evidence="6">
    <location>
        <begin position="775"/>
        <end position="801"/>
    </location>
</feature>
<feature type="transmembrane region" description="Helical" evidence="6">
    <location>
        <begin position="496"/>
        <end position="517"/>
    </location>
</feature>
<feature type="transmembrane region" description="Helical" evidence="6">
    <location>
        <begin position="438"/>
        <end position="464"/>
    </location>
</feature>
<evidence type="ECO:0000256" key="4">
    <source>
        <dbReference type="ARBA" id="ARBA00022989"/>
    </source>
</evidence>
<keyword evidence="5 6" id="KW-0472">Membrane</keyword>
<evidence type="ECO:0000259" key="7">
    <source>
        <dbReference type="Pfam" id="PF02687"/>
    </source>
</evidence>
<evidence type="ECO:0000256" key="1">
    <source>
        <dbReference type="ARBA" id="ARBA00004651"/>
    </source>
</evidence>
<sequence length="854" mass="90969">MAALRWSTAARIATRELHSSKGKFLFVVLSVAVGVAALTGVRGFAASFKQTLLVRARSILAADLAARMFAQPSEKQEKAIDALASDGVSVTPVTEMSGMATAANSFDPLLVAVKAIDPAAYPFYGKVELQPAMTLQDAMAHEGAVVGEDLLIRLKLKTGDSIRLGDATFHVSAVVVSEPDRLSGSFAAGPRVLISQSELDETGLIAPGSRAGQRFLFKLPVKEDKAVAKLKSRVEDILPEAQVSDYRETNPGVTMALDRSTSLLSLVSLVALVLGAVGVAMAMRTHLLERMDSIAIMKSLGAQSGHVLRIYFLETALLGIAGGIAGVLLGVGVQMIMPLLLVKMLGVAPDLHLSVRTMLAGLATGVVTTVLFTLPPLLDIRKVRPALILRRGMEENSENWWRGGLKKLRAAPMQVIAALGILAGLALIATVLSDSRQVGIVFTIGLAAVLLVLIVASALLLSMLRTFLRSAGMKLPPVVRHGLANLYRPGNPSASLLAALGLGVMLIVAVYLVQSAFVRDLKVSTRPDLPNVFLIDIATNEVENLRALLKKQVGVHGETELVPVVSSRILSVDGVNAADLKLKNFPRRALASLQITWSDTLPVGTTVVKGQFWKSGEKGPLLAMEEGRAKRLGLKLGSRVVFGVGDGSVDATLIALVKPDGQHAFSRADYILPPAALVGAPVVWYGGVHVDLDKVGELQRTMFAKYPTVTVINVAQALENLRGILLQVTLVIEFLAAFSIFAGLVILASSIAGTRYRRIREVVVLKTLGGTRRRIAAIFSVEFAMLGMVAGVVGIVFANFVARAILKQMILPWELPWRASLVALGLTAVLTVGTGWAASFRVLGKKPLEVLREE</sequence>
<keyword evidence="3 6" id="KW-0812">Transmembrane</keyword>
<feature type="transmembrane region" description="Helical" evidence="6">
    <location>
        <begin position="415"/>
        <end position="432"/>
    </location>
</feature>
<dbReference type="STRING" id="401053.AciPR4_1070"/>
<evidence type="ECO:0000256" key="2">
    <source>
        <dbReference type="ARBA" id="ARBA00022475"/>
    </source>
</evidence>
<dbReference type="eggNOG" id="COG3127">
    <property type="taxonomic scope" value="Bacteria"/>
</dbReference>
<feature type="transmembrane region" description="Helical" evidence="6">
    <location>
        <begin position="263"/>
        <end position="287"/>
    </location>
</feature>
<feature type="transmembrane region" description="Helical" evidence="6">
    <location>
        <begin position="821"/>
        <end position="843"/>
    </location>
</feature>
<dbReference type="InterPro" id="IPR003838">
    <property type="entry name" value="ABC3_permease_C"/>
</dbReference>
<dbReference type="OrthoDB" id="100558at2"/>
<dbReference type="InterPro" id="IPR038766">
    <property type="entry name" value="Membrane_comp_ABC_pdt"/>
</dbReference>
<dbReference type="PANTHER" id="PTHR30287">
    <property type="entry name" value="MEMBRANE COMPONENT OF PREDICTED ABC SUPERFAMILY METABOLITE UPTAKE TRANSPORTER"/>
    <property type="match status" value="1"/>
</dbReference>
<dbReference type="Pfam" id="PF02687">
    <property type="entry name" value="FtsX"/>
    <property type="match status" value="2"/>
</dbReference>
<name>E8UX14_TERSS</name>
<dbReference type="GO" id="GO:0005886">
    <property type="term" value="C:plasma membrane"/>
    <property type="evidence" value="ECO:0007669"/>
    <property type="project" value="UniProtKB-SubCell"/>
</dbReference>
<organism evidence="9 10">
    <name type="scientific">Terriglobus saanensis (strain ATCC BAA-1853 / DSM 23119 / SP1PR4)</name>
    <dbReference type="NCBI Taxonomy" id="401053"/>
    <lineage>
        <taxon>Bacteria</taxon>
        <taxon>Pseudomonadati</taxon>
        <taxon>Acidobacteriota</taxon>
        <taxon>Terriglobia</taxon>
        <taxon>Terriglobales</taxon>
        <taxon>Acidobacteriaceae</taxon>
        <taxon>Terriglobus</taxon>
    </lineage>
</organism>
<evidence type="ECO:0000256" key="6">
    <source>
        <dbReference type="SAM" id="Phobius"/>
    </source>
</evidence>
<dbReference type="EMBL" id="CP002467">
    <property type="protein sequence ID" value="ADV81901.1"/>
    <property type="molecule type" value="Genomic_DNA"/>
</dbReference>
<feature type="domain" description="MacB-like periplasmic core" evidence="8">
    <location>
        <begin position="26"/>
        <end position="234"/>
    </location>
</feature>
<feature type="transmembrane region" description="Helical" evidence="6">
    <location>
        <begin position="308"/>
        <end position="337"/>
    </location>
</feature>
<evidence type="ECO:0000256" key="3">
    <source>
        <dbReference type="ARBA" id="ARBA00022692"/>
    </source>
</evidence>
<dbReference type="PANTHER" id="PTHR30287:SF1">
    <property type="entry name" value="INNER MEMBRANE PROTEIN"/>
    <property type="match status" value="1"/>
</dbReference>
<dbReference type="HOGENOM" id="CLU_009475_3_0_0"/>